<dbReference type="HOGENOM" id="CLU_035227_1_0_7"/>
<dbReference type="PANTHER" id="PTHR35580:SF1">
    <property type="entry name" value="PHYTASE-LIKE DOMAIN-CONTAINING PROTEIN"/>
    <property type="match status" value="1"/>
</dbReference>
<dbReference type="RefSeq" id="WP_015349116.1">
    <property type="nucleotide sequence ID" value="NC_020126.1"/>
</dbReference>
<keyword evidence="2" id="KW-1185">Reference proteome</keyword>
<sequence>MLDTLSVGELATQPDGHLVLVSSNNSDIDVARFNPQGQQIWHRRFGDAHYQQVSGVVIDARGNTLITGDFWGELDFGGGPLPCPGEPGSPRAFVAKLDVRGHHLWSRCFGDQGQQQTGTLALAPDGDVFVSGYFDRIIDFGDGPIPVKGTVNHFVARLSRNTGGTVWHHVYETGMGNTVRLASDAEGNLFISDSYTDTLSIHGQPWLSTPGFNAYVLKFDRHGQPLWAKDVGPAHQQTGWRLAVDREGNLFGAGAFFGTLDLGGGPLISLDMDVFVVSLDPEGTHRWSRRFGGPGPDWGQDMRLDPDGESVVTGSFTGTIDFGTGPLTSAGLDDIFVVKLGRRGKTRWSRAFGDLSRQTAYRVVSAGRHDAVLGGPLVGTVDFGSGPVTGTSSRTWFLARVTPQ</sequence>
<dbReference type="STRING" id="1278073.MYSTI_03550"/>
<dbReference type="Gene3D" id="2.80.10.50">
    <property type="match status" value="1"/>
</dbReference>
<dbReference type="Proteomes" id="UP000011131">
    <property type="component" value="Chromosome"/>
</dbReference>
<dbReference type="AlphaFoldDB" id="L7U7H4"/>
<dbReference type="PATRIC" id="fig|1278073.3.peg.3607"/>
<dbReference type="KEGG" id="msd:MYSTI_03550"/>
<name>L7U7H4_MYXSD</name>
<dbReference type="EMBL" id="CP004025">
    <property type="protein sequence ID" value="AGC44856.1"/>
    <property type="molecule type" value="Genomic_DNA"/>
</dbReference>
<protein>
    <submittedName>
        <fullName evidence="1">Uncharacterized protein</fullName>
    </submittedName>
</protein>
<evidence type="ECO:0000313" key="1">
    <source>
        <dbReference type="EMBL" id="AGC44856.1"/>
    </source>
</evidence>
<dbReference type="Gene3D" id="2.120.10.30">
    <property type="entry name" value="TolB, C-terminal domain"/>
    <property type="match status" value="1"/>
</dbReference>
<dbReference type="InterPro" id="IPR052918">
    <property type="entry name" value="Motility_Chemotaxis_Reg"/>
</dbReference>
<dbReference type="OrthoDB" id="5522807at2"/>
<accession>L7U7H4</accession>
<dbReference type="InterPro" id="IPR011042">
    <property type="entry name" value="6-blade_b-propeller_TolB-like"/>
</dbReference>
<organism evidence="1 2">
    <name type="scientific">Myxococcus stipitatus (strain DSM 14675 / JCM 12634 / Mx s8)</name>
    <dbReference type="NCBI Taxonomy" id="1278073"/>
    <lineage>
        <taxon>Bacteria</taxon>
        <taxon>Pseudomonadati</taxon>
        <taxon>Myxococcota</taxon>
        <taxon>Myxococcia</taxon>
        <taxon>Myxococcales</taxon>
        <taxon>Cystobacterineae</taxon>
        <taxon>Myxococcaceae</taxon>
        <taxon>Myxococcus</taxon>
    </lineage>
</organism>
<reference evidence="1 2" key="1">
    <citation type="journal article" date="2013" name="Genome Announc.">
        <title>Complete genome sequence of Myxococcus stipitatus strain DSM 14675, a fruiting myxobacterium.</title>
        <authorList>
            <person name="Huntley S."/>
            <person name="Kneip S."/>
            <person name="Treuner-Lange A."/>
            <person name="Sogaard-Andersen L."/>
        </authorList>
    </citation>
    <scope>NUCLEOTIDE SEQUENCE [LARGE SCALE GENOMIC DNA]</scope>
    <source>
        <strain evidence="2">DSM 14675 / JCM 12634 / Mx s8</strain>
    </source>
</reference>
<dbReference type="SUPFAM" id="SSF101898">
    <property type="entry name" value="NHL repeat"/>
    <property type="match status" value="1"/>
</dbReference>
<dbReference type="PANTHER" id="PTHR35580">
    <property type="entry name" value="CELL SURFACE GLYCOPROTEIN (S-LAYER PROTEIN)-LIKE PROTEIN"/>
    <property type="match status" value="1"/>
</dbReference>
<gene>
    <name evidence="1" type="ordered locus">MYSTI_03550</name>
</gene>
<evidence type="ECO:0000313" key="2">
    <source>
        <dbReference type="Proteomes" id="UP000011131"/>
    </source>
</evidence>
<dbReference type="eggNOG" id="COG1520">
    <property type="taxonomic scope" value="Bacteria"/>
</dbReference>
<proteinExistence type="predicted"/>